<reference evidence="1" key="1">
    <citation type="submission" date="2014-05" db="EMBL/GenBank/DDBJ databases">
        <authorList>
            <person name="Chronopoulou M."/>
        </authorList>
    </citation>
    <scope>NUCLEOTIDE SEQUENCE</scope>
    <source>
        <tissue evidence="1">Whole organism</tissue>
    </source>
</reference>
<organism evidence="1">
    <name type="scientific">Lepeophtheirus salmonis</name>
    <name type="common">Salmon louse</name>
    <name type="synonym">Caligus salmonis</name>
    <dbReference type="NCBI Taxonomy" id="72036"/>
    <lineage>
        <taxon>Eukaryota</taxon>
        <taxon>Metazoa</taxon>
        <taxon>Ecdysozoa</taxon>
        <taxon>Arthropoda</taxon>
        <taxon>Crustacea</taxon>
        <taxon>Multicrustacea</taxon>
        <taxon>Hexanauplia</taxon>
        <taxon>Copepoda</taxon>
        <taxon>Siphonostomatoida</taxon>
        <taxon>Caligidae</taxon>
        <taxon>Lepeophtheirus</taxon>
    </lineage>
</organism>
<dbReference type="EMBL" id="HACA01026218">
    <property type="protein sequence ID" value="CDW43579.1"/>
    <property type="molecule type" value="Transcribed_RNA"/>
</dbReference>
<name>A0A0K2UZ78_LEPSM</name>
<accession>A0A0K2UZ78</accession>
<proteinExistence type="predicted"/>
<protein>
    <submittedName>
        <fullName evidence="1">Uncharacterized protein</fullName>
    </submittedName>
</protein>
<sequence length="75" mass="8303">MSLRAKFPCSIANFNFAFFSSGRTASLTFFSRIYNASLIRHSSLSISMSCKRDKIHGICKVSSSIPSFLTKCLKG</sequence>
<evidence type="ECO:0000313" key="1">
    <source>
        <dbReference type="EMBL" id="CDW43579.1"/>
    </source>
</evidence>
<dbReference type="AlphaFoldDB" id="A0A0K2UZ78"/>